<dbReference type="EMBL" id="JAUEPP010000007">
    <property type="protein sequence ID" value="KAK3338873.1"/>
    <property type="molecule type" value="Genomic_DNA"/>
</dbReference>
<organism evidence="1 2">
    <name type="scientific">Neurospora tetraspora</name>
    <dbReference type="NCBI Taxonomy" id="94610"/>
    <lineage>
        <taxon>Eukaryota</taxon>
        <taxon>Fungi</taxon>
        <taxon>Dikarya</taxon>
        <taxon>Ascomycota</taxon>
        <taxon>Pezizomycotina</taxon>
        <taxon>Sordariomycetes</taxon>
        <taxon>Sordariomycetidae</taxon>
        <taxon>Sordariales</taxon>
        <taxon>Sordariaceae</taxon>
        <taxon>Neurospora</taxon>
    </lineage>
</organism>
<accession>A0AAE0J8B0</accession>
<comment type="caution">
    <text evidence="1">The sequence shown here is derived from an EMBL/GenBank/DDBJ whole genome shotgun (WGS) entry which is preliminary data.</text>
</comment>
<evidence type="ECO:0000313" key="1">
    <source>
        <dbReference type="EMBL" id="KAK3338873.1"/>
    </source>
</evidence>
<reference evidence="1" key="1">
    <citation type="journal article" date="2023" name="Mol. Phylogenet. Evol.">
        <title>Genome-scale phylogeny and comparative genomics of the fungal order Sordariales.</title>
        <authorList>
            <person name="Hensen N."/>
            <person name="Bonometti L."/>
            <person name="Westerberg I."/>
            <person name="Brannstrom I.O."/>
            <person name="Guillou S."/>
            <person name="Cros-Aarteil S."/>
            <person name="Calhoun S."/>
            <person name="Haridas S."/>
            <person name="Kuo A."/>
            <person name="Mondo S."/>
            <person name="Pangilinan J."/>
            <person name="Riley R."/>
            <person name="LaButti K."/>
            <person name="Andreopoulos B."/>
            <person name="Lipzen A."/>
            <person name="Chen C."/>
            <person name="Yan M."/>
            <person name="Daum C."/>
            <person name="Ng V."/>
            <person name="Clum A."/>
            <person name="Steindorff A."/>
            <person name="Ohm R.A."/>
            <person name="Martin F."/>
            <person name="Silar P."/>
            <person name="Natvig D.O."/>
            <person name="Lalanne C."/>
            <person name="Gautier V."/>
            <person name="Ament-Velasquez S.L."/>
            <person name="Kruys A."/>
            <person name="Hutchinson M.I."/>
            <person name="Powell A.J."/>
            <person name="Barry K."/>
            <person name="Miller A.N."/>
            <person name="Grigoriev I.V."/>
            <person name="Debuchy R."/>
            <person name="Gladieux P."/>
            <person name="Hiltunen Thoren M."/>
            <person name="Johannesson H."/>
        </authorList>
    </citation>
    <scope>NUCLEOTIDE SEQUENCE</scope>
    <source>
        <strain evidence="1">CBS 560.94</strain>
    </source>
</reference>
<dbReference type="Proteomes" id="UP001278500">
    <property type="component" value="Unassembled WGS sequence"/>
</dbReference>
<evidence type="ECO:0000313" key="2">
    <source>
        <dbReference type="Proteomes" id="UP001278500"/>
    </source>
</evidence>
<dbReference type="AlphaFoldDB" id="A0AAE0J8B0"/>
<name>A0AAE0J8B0_9PEZI</name>
<sequence>MSSKSGWPRLLEADRPPPIYAFNNLKIFIKGNISDSIIVVLNVEHINFEKADYQTLVEAIEAQHIITTEFKDITEETCPNPDHLPEDPRWEFNHIARPYHGQFTKSVFKCRADAMEDLYHYMRSLTTKDLTEQERKEGSQREIKVLFWDSRLEERLFKQTRLDLAELGGNIELWDLQIWQPFDHRFRQIRPFFPPESWELRRPHRTKAKTVFHSLGIAGIYLHNAANDNVAEVLTLLSFITMTEQEWDTWHTRKEDLPPKAHASWDQMQATFSHNYAQRPTRSRFSEEDLAWAKSDARIARQMERIRRLEEAGETDIIWDDEAVEVDIKTSEWDIGDSWKFYS</sequence>
<reference evidence="1" key="2">
    <citation type="submission" date="2023-06" db="EMBL/GenBank/DDBJ databases">
        <authorList>
            <consortium name="Lawrence Berkeley National Laboratory"/>
            <person name="Haridas S."/>
            <person name="Hensen N."/>
            <person name="Bonometti L."/>
            <person name="Westerberg I."/>
            <person name="Brannstrom I.O."/>
            <person name="Guillou S."/>
            <person name="Cros-Aarteil S."/>
            <person name="Calhoun S."/>
            <person name="Kuo A."/>
            <person name="Mondo S."/>
            <person name="Pangilinan J."/>
            <person name="Riley R."/>
            <person name="Labutti K."/>
            <person name="Andreopoulos B."/>
            <person name="Lipzen A."/>
            <person name="Chen C."/>
            <person name="Yanf M."/>
            <person name="Daum C."/>
            <person name="Ng V."/>
            <person name="Clum A."/>
            <person name="Steindorff A."/>
            <person name="Ohm R."/>
            <person name="Martin F."/>
            <person name="Silar P."/>
            <person name="Natvig D."/>
            <person name="Lalanne C."/>
            <person name="Gautier V."/>
            <person name="Ament-Velasquez S.L."/>
            <person name="Kruys A."/>
            <person name="Hutchinson M.I."/>
            <person name="Powell A.J."/>
            <person name="Barry K."/>
            <person name="Miller A.N."/>
            <person name="Grigoriev I.V."/>
            <person name="Debuchy R."/>
            <person name="Gladieux P."/>
            <person name="Thoren M.H."/>
            <person name="Johannesson H."/>
        </authorList>
    </citation>
    <scope>NUCLEOTIDE SEQUENCE</scope>
    <source>
        <strain evidence="1">CBS 560.94</strain>
    </source>
</reference>
<gene>
    <name evidence="1" type="ORF">B0H65DRAFT_445149</name>
</gene>
<proteinExistence type="predicted"/>
<keyword evidence="2" id="KW-1185">Reference proteome</keyword>
<dbReference type="RefSeq" id="XP_062678233.1">
    <property type="nucleotide sequence ID" value="XM_062825721.1"/>
</dbReference>
<protein>
    <submittedName>
        <fullName evidence="1">Uncharacterized protein</fullName>
    </submittedName>
</protein>
<dbReference type="GeneID" id="87862875"/>